<dbReference type="InterPro" id="IPR001679">
    <property type="entry name" value="DNA_ligase"/>
</dbReference>
<evidence type="ECO:0000256" key="5">
    <source>
        <dbReference type="ARBA" id="ARBA00022723"/>
    </source>
</evidence>
<feature type="binding site" evidence="13">
    <location>
        <position position="451"/>
    </location>
    <ligand>
        <name>Zn(2+)</name>
        <dbReference type="ChEBI" id="CHEBI:29105"/>
    </ligand>
</feature>
<evidence type="ECO:0000313" key="17">
    <source>
        <dbReference type="Proteomes" id="UP000231139"/>
    </source>
</evidence>
<dbReference type="InterPro" id="IPR033136">
    <property type="entry name" value="DNA_ligase_CS"/>
</dbReference>
<dbReference type="InterPro" id="IPR001357">
    <property type="entry name" value="BRCT_dom"/>
</dbReference>
<keyword evidence="13" id="KW-0464">Manganese</keyword>
<dbReference type="InterPro" id="IPR004149">
    <property type="entry name" value="Znf_DNAligase_C4"/>
</dbReference>
<comment type="caution">
    <text evidence="13">Lacks conserved residue(s) required for the propagation of feature annotation.</text>
</comment>
<dbReference type="InterPro" id="IPR036420">
    <property type="entry name" value="BRCT_dom_sf"/>
</dbReference>
<dbReference type="PANTHER" id="PTHR23389">
    <property type="entry name" value="CHROMOSOME TRANSMISSION FIDELITY FACTOR 18"/>
    <property type="match status" value="1"/>
</dbReference>
<dbReference type="InterPro" id="IPR013840">
    <property type="entry name" value="DNAligase_N"/>
</dbReference>
<keyword evidence="5 13" id="KW-0479">Metal-binding</keyword>
<dbReference type="PIRSF" id="PIRSF001604">
    <property type="entry name" value="LigA"/>
    <property type="match status" value="1"/>
</dbReference>
<feature type="binding site" evidence="13">
    <location>
        <position position="433"/>
    </location>
    <ligand>
        <name>Zn(2+)</name>
        <dbReference type="ChEBI" id="CHEBI:29105"/>
    </ligand>
</feature>
<evidence type="ECO:0000256" key="14">
    <source>
        <dbReference type="RuleBase" id="RU000618"/>
    </source>
</evidence>
<dbReference type="PROSITE" id="PS01055">
    <property type="entry name" value="DNA_LIGASE_N1"/>
    <property type="match status" value="1"/>
</dbReference>
<evidence type="ECO:0000256" key="6">
    <source>
        <dbReference type="ARBA" id="ARBA00022763"/>
    </source>
</evidence>
<accession>A0A2H0N0V4</accession>
<dbReference type="Pfam" id="PF03119">
    <property type="entry name" value="DNA_ligase_ZBD"/>
    <property type="match status" value="1"/>
</dbReference>
<feature type="binding site" evidence="13">
    <location>
        <position position="339"/>
    </location>
    <ligand>
        <name>NAD(+)</name>
        <dbReference type="ChEBI" id="CHEBI:57540"/>
    </ligand>
</feature>
<dbReference type="Pfam" id="PF00533">
    <property type="entry name" value="BRCT"/>
    <property type="match status" value="1"/>
</dbReference>
<gene>
    <name evidence="13" type="primary">ligA</name>
    <name evidence="16" type="ORF">COV62_01250</name>
</gene>
<sequence>MSSKFQEVKQRIEKLKKVINYHRYLYHVLDKQEISDAALDSLKKELFDLEQKFPEFITPDSPTQRVEGKPLERFNKIRHPVPMLSFNDAFSKDDIKDWIERISKLLTPDEVAKIDFYCEPKLDGLAMELIYKDGILKTGATRGDGVIGEDVTQNLKTIEAIPLKLRETEEVIEDLEKEGLKDIAKIFKKEGLKEIIVRGEIIISKKIFERVNQKQKKLGQNLYANPRNLAAGSIRQLDPKVAAFRHLDANVYDLITELGQKTHSQEHKIFKILGFKTNNKYSKYCKRLDEVFNFHNYWRKNRQTLPYEIDGIVATINSNEIFEKLGVVGKAPRGAIAFKFPLKQATTIIKDIKIQIGRTGAITPVAVLKPVKVGGVTISRATLHNEDEIKRLGVKIGDTVIVGRAGDVIPDIVKVLQELRTGKEKGFKMPQKCPSCGTKLIKPENEVVWRCPNPDCFARQRKYFYHFISKGSFDMVSLGPKIIDQLISKGLISDPADLFELEEGDLVPLERFAQKKSENIIKAIQSKREITLPRLIFALGIKNVGEEKSIDLAEDFGSLENLKKANTESLEKLMDIGPKVAESIYNWFHQKRNLEFLEKLEKVGVKIISQKSRLRPSGFGRQAKVKTQKLKGLIFVLTGQLQSMTRAQAKEKIRSSGAKVLESVSGNINYAVVGKNPGSTKLEKAEKLKIKIMGEKEFLEMIK</sequence>
<keyword evidence="10 13" id="KW-0234">DNA repair</keyword>
<evidence type="ECO:0000256" key="7">
    <source>
        <dbReference type="ARBA" id="ARBA00022833"/>
    </source>
</evidence>
<dbReference type="SMART" id="SM00292">
    <property type="entry name" value="BRCT"/>
    <property type="match status" value="1"/>
</dbReference>
<feature type="binding site" evidence="13">
    <location>
        <position position="142"/>
    </location>
    <ligand>
        <name>NAD(+)</name>
        <dbReference type="ChEBI" id="CHEBI:57540"/>
    </ligand>
</feature>
<keyword evidence="7 13" id="KW-0862">Zinc</keyword>
<dbReference type="SUPFAM" id="SSF50249">
    <property type="entry name" value="Nucleic acid-binding proteins"/>
    <property type="match status" value="1"/>
</dbReference>
<dbReference type="InterPro" id="IPR010994">
    <property type="entry name" value="RuvA_2-like"/>
</dbReference>
<evidence type="ECO:0000256" key="9">
    <source>
        <dbReference type="ARBA" id="ARBA00023027"/>
    </source>
</evidence>
<dbReference type="Proteomes" id="UP000231139">
    <property type="component" value="Unassembled WGS sequence"/>
</dbReference>
<dbReference type="GO" id="GO:0006281">
    <property type="term" value="P:DNA repair"/>
    <property type="evidence" value="ECO:0007669"/>
    <property type="project" value="UniProtKB-KW"/>
</dbReference>
<dbReference type="CDD" id="cd17748">
    <property type="entry name" value="BRCT_DNA_ligase_like"/>
    <property type="match status" value="1"/>
</dbReference>
<dbReference type="EC" id="6.5.1.2" evidence="1 13"/>
<dbReference type="InterPro" id="IPR041663">
    <property type="entry name" value="DisA/LigA_HHH"/>
</dbReference>
<evidence type="ECO:0000256" key="10">
    <source>
        <dbReference type="ARBA" id="ARBA00023204"/>
    </source>
</evidence>
<feature type="binding site" evidence="13">
    <location>
        <position position="436"/>
    </location>
    <ligand>
        <name>Zn(2+)</name>
        <dbReference type="ChEBI" id="CHEBI:29105"/>
    </ligand>
</feature>
<dbReference type="CDD" id="cd00114">
    <property type="entry name" value="LIGANc"/>
    <property type="match status" value="1"/>
</dbReference>
<feature type="binding site" evidence="13">
    <location>
        <position position="200"/>
    </location>
    <ligand>
        <name>NAD(+)</name>
        <dbReference type="ChEBI" id="CHEBI:57540"/>
    </ligand>
</feature>
<protein>
    <recommendedName>
        <fullName evidence="2 13">DNA ligase</fullName>
        <ecNumber evidence="1 13">6.5.1.2</ecNumber>
    </recommendedName>
    <alternativeName>
        <fullName evidence="13">Polydeoxyribonucleotide synthase [NAD(+)]</fullName>
    </alternativeName>
</protein>
<proteinExistence type="inferred from homology"/>
<comment type="similarity">
    <text evidence="12 13">Belongs to the NAD-dependent DNA ligase family. LigA subfamily.</text>
</comment>
<evidence type="ECO:0000256" key="2">
    <source>
        <dbReference type="ARBA" id="ARBA00013308"/>
    </source>
</evidence>
<evidence type="ECO:0000256" key="3">
    <source>
        <dbReference type="ARBA" id="ARBA00022598"/>
    </source>
</evidence>
<evidence type="ECO:0000256" key="1">
    <source>
        <dbReference type="ARBA" id="ARBA00012722"/>
    </source>
</evidence>
<dbReference type="EMBL" id="PCWK01000029">
    <property type="protein sequence ID" value="PIR02529.1"/>
    <property type="molecule type" value="Genomic_DNA"/>
</dbReference>
<dbReference type="GO" id="GO:0005829">
    <property type="term" value="C:cytosol"/>
    <property type="evidence" value="ECO:0007669"/>
    <property type="project" value="TreeGrafter"/>
</dbReference>
<organism evidence="16 17">
    <name type="scientific">Candidatus Nealsonbacteria bacterium CG11_big_fil_rev_8_21_14_0_20_35_11</name>
    <dbReference type="NCBI Taxonomy" id="1974713"/>
    <lineage>
        <taxon>Bacteria</taxon>
        <taxon>Candidatus Nealsoniibacteriota</taxon>
    </lineage>
</organism>
<keyword evidence="6 13" id="KW-0227">DNA damage</keyword>
<feature type="domain" description="BRCT" evidence="15">
    <location>
        <begin position="625"/>
        <end position="703"/>
    </location>
</feature>
<dbReference type="AlphaFoldDB" id="A0A2H0N0V4"/>
<comment type="cofactor">
    <cofactor evidence="13">
        <name>Mg(2+)</name>
        <dbReference type="ChEBI" id="CHEBI:18420"/>
    </cofactor>
    <cofactor evidence="13">
        <name>Mn(2+)</name>
        <dbReference type="ChEBI" id="CHEBI:29035"/>
    </cofactor>
</comment>
<dbReference type="PROSITE" id="PS50172">
    <property type="entry name" value="BRCT"/>
    <property type="match status" value="1"/>
</dbReference>
<feature type="active site" description="N6-AMP-lysine intermediate" evidence="13">
    <location>
        <position position="121"/>
    </location>
</feature>
<dbReference type="InterPro" id="IPR004150">
    <property type="entry name" value="NAD_DNA_ligase_OB"/>
</dbReference>
<dbReference type="InterPro" id="IPR018239">
    <property type="entry name" value="DNA_ligase_AS"/>
</dbReference>
<dbReference type="NCBIfam" id="NF005932">
    <property type="entry name" value="PRK07956.1"/>
    <property type="match status" value="1"/>
</dbReference>
<evidence type="ECO:0000256" key="12">
    <source>
        <dbReference type="ARBA" id="ARBA00060881"/>
    </source>
</evidence>
<dbReference type="FunFam" id="1.10.150.20:FF:000006">
    <property type="entry name" value="DNA ligase"/>
    <property type="match status" value="1"/>
</dbReference>
<evidence type="ECO:0000259" key="15">
    <source>
        <dbReference type="PROSITE" id="PS50172"/>
    </source>
</evidence>
<dbReference type="Gene3D" id="1.10.287.610">
    <property type="entry name" value="Helix hairpin bin"/>
    <property type="match status" value="1"/>
</dbReference>
<evidence type="ECO:0000313" key="16">
    <source>
        <dbReference type="EMBL" id="PIR02529.1"/>
    </source>
</evidence>
<dbReference type="GO" id="GO:0003911">
    <property type="term" value="F:DNA ligase (NAD+) activity"/>
    <property type="evidence" value="ECO:0007669"/>
    <property type="project" value="UniProtKB-UniRule"/>
</dbReference>
<dbReference type="SMART" id="SM00532">
    <property type="entry name" value="LIGANc"/>
    <property type="match status" value="1"/>
</dbReference>
<keyword evidence="4 13" id="KW-0235">DNA replication</keyword>
<dbReference type="FunFam" id="2.40.50.140:FF:000012">
    <property type="entry name" value="DNA ligase"/>
    <property type="match status" value="1"/>
</dbReference>
<evidence type="ECO:0000256" key="4">
    <source>
        <dbReference type="ARBA" id="ARBA00022705"/>
    </source>
</evidence>
<keyword evidence="8 13" id="KW-0460">Magnesium</keyword>
<evidence type="ECO:0000256" key="11">
    <source>
        <dbReference type="ARBA" id="ARBA00034005"/>
    </source>
</evidence>
<dbReference type="SUPFAM" id="SSF56091">
    <property type="entry name" value="DNA ligase/mRNA capping enzyme, catalytic domain"/>
    <property type="match status" value="1"/>
</dbReference>
<reference evidence="16 17" key="1">
    <citation type="submission" date="2017-09" db="EMBL/GenBank/DDBJ databases">
        <title>Depth-based differentiation of microbial function through sediment-hosted aquifers and enrichment of novel symbionts in the deep terrestrial subsurface.</title>
        <authorList>
            <person name="Probst A.J."/>
            <person name="Ladd B."/>
            <person name="Jarett J.K."/>
            <person name="Geller-Mcgrath D.E."/>
            <person name="Sieber C.M."/>
            <person name="Emerson J.B."/>
            <person name="Anantharaman K."/>
            <person name="Thomas B.C."/>
            <person name="Malmstrom R."/>
            <person name="Stieglmeier M."/>
            <person name="Klingl A."/>
            <person name="Woyke T."/>
            <person name="Ryan C.M."/>
            <person name="Banfield J.F."/>
        </authorList>
    </citation>
    <scope>NUCLEOTIDE SEQUENCE [LARGE SCALE GENOMIC DNA]</scope>
    <source>
        <strain evidence="16">CG11_big_fil_rev_8_21_14_0_20_35_11</strain>
    </source>
</reference>
<dbReference type="Pfam" id="PF01653">
    <property type="entry name" value="DNA_ligase_aden"/>
    <property type="match status" value="2"/>
</dbReference>
<dbReference type="InterPro" id="IPR013839">
    <property type="entry name" value="DNAligase_adenylation"/>
</dbReference>
<dbReference type="Gene3D" id="2.40.50.140">
    <property type="entry name" value="Nucleic acid-binding proteins"/>
    <property type="match status" value="1"/>
</dbReference>
<dbReference type="Gene3D" id="3.30.470.30">
    <property type="entry name" value="DNA ligase/mRNA capping enzyme"/>
    <property type="match status" value="1"/>
</dbReference>
<dbReference type="Gene3D" id="6.20.10.30">
    <property type="match status" value="1"/>
</dbReference>
<dbReference type="SUPFAM" id="SSF52113">
    <property type="entry name" value="BRCT domain"/>
    <property type="match status" value="1"/>
</dbReference>
<feature type="binding site" evidence="13">
    <location>
        <position position="119"/>
    </location>
    <ligand>
        <name>NAD(+)</name>
        <dbReference type="ChEBI" id="CHEBI:57540"/>
    </ligand>
</feature>
<dbReference type="Gene3D" id="3.40.50.10190">
    <property type="entry name" value="BRCT domain"/>
    <property type="match status" value="1"/>
</dbReference>
<evidence type="ECO:0000256" key="8">
    <source>
        <dbReference type="ARBA" id="ARBA00022842"/>
    </source>
</evidence>
<name>A0A2H0N0V4_9BACT</name>
<dbReference type="InterPro" id="IPR012340">
    <property type="entry name" value="NA-bd_OB-fold"/>
</dbReference>
<keyword evidence="3 13" id="KW-0436">Ligase</keyword>
<dbReference type="GO" id="GO:0046872">
    <property type="term" value="F:metal ion binding"/>
    <property type="evidence" value="ECO:0007669"/>
    <property type="project" value="UniProtKB-KW"/>
</dbReference>
<comment type="function">
    <text evidence="13">DNA ligase that catalyzes the formation of phosphodiester linkages between 5'-phosphoryl and 3'-hydroxyl groups in double-stranded DNA using NAD as a coenzyme and as the energy source for the reaction. It is essential for DNA replication and repair of damaged DNA.</text>
</comment>
<feature type="binding site" evidence="13">
    <location>
        <position position="456"/>
    </location>
    <ligand>
        <name>Zn(2+)</name>
        <dbReference type="ChEBI" id="CHEBI:29105"/>
    </ligand>
</feature>
<keyword evidence="9 13" id="KW-0520">NAD</keyword>
<dbReference type="HAMAP" id="MF_01588">
    <property type="entry name" value="DNA_ligase_A"/>
    <property type="match status" value="1"/>
</dbReference>
<feature type="binding site" evidence="13">
    <location>
        <begin position="85"/>
        <end position="86"/>
    </location>
    <ligand>
        <name>NAD(+)</name>
        <dbReference type="ChEBI" id="CHEBI:57540"/>
    </ligand>
</feature>
<dbReference type="PROSITE" id="PS01056">
    <property type="entry name" value="DNA_LIGASE_N2"/>
    <property type="match status" value="1"/>
</dbReference>
<dbReference type="Pfam" id="PF03120">
    <property type="entry name" value="OB_DNA_ligase"/>
    <property type="match status" value="1"/>
</dbReference>
<dbReference type="Gene3D" id="1.10.150.20">
    <property type="entry name" value="5' to 3' exonuclease, C-terminal subdomain"/>
    <property type="match status" value="2"/>
</dbReference>
<dbReference type="Pfam" id="PF12826">
    <property type="entry name" value="HHH_2"/>
    <property type="match status" value="1"/>
</dbReference>
<dbReference type="GO" id="GO:0006260">
    <property type="term" value="P:DNA replication"/>
    <property type="evidence" value="ECO:0007669"/>
    <property type="project" value="UniProtKB-KW"/>
</dbReference>
<evidence type="ECO:0000256" key="13">
    <source>
        <dbReference type="HAMAP-Rule" id="MF_01588"/>
    </source>
</evidence>
<dbReference type="NCBIfam" id="TIGR00575">
    <property type="entry name" value="dnlj"/>
    <property type="match status" value="1"/>
</dbReference>
<comment type="catalytic activity">
    <reaction evidence="11 13 14">
        <text>NAD(+) + (deoxyribonucleotide)n-3'-hydroxyl + 5'-phospho-(deoxyribonucleotide)m = (deoxyribonucleotide)n+m + AMP + beta-nicotinamide D-nucleotide.</text>
        <dbReference type="EC" id="6.5.1.2"/>
    </reaction>
</comment>
<dbReference type="PANTHER" id="PTHR23389:SF9">
    <property type="entry name" value="DNA LIGASE"/>
    <property type="match status" value="1"/>
</dbReference>
<dbReference type="SUPFAM" id="SSF47781">
    <property type="entry name" value="RuvA domain 2-like"/>
    <property type="match status" value="1"/>
</dbReference>
<comment type="caution">
    <text evidence="16">The sequence shown here is derived from an EMBL/GenBank/DDBJ whole genome shotgun (WGS) entry which is preliminary data.</text>
</comment>